<dbReference type="RefSeq" id="WP_183317413.1">
    <property type="nucleotide sequence ID" value="NZ_JACIEN010000004.1"/>
</dbReference>
<dbReference type="InterPro" id="IPR000847">
    <property type="entry name" value="LysR_HTH_N"/>
</dbReference>
<dbReference type="PANTHER" id="PTHR30427:SF1">
    <property type="entry name" value="TRANSCRIPTIONAL ACTIVATOR PROTEIN LYSR"/>
    <property type="match status" value="1"/>
</dbReference>
<dbReference type="PANTHER" id="PTHR30427">
    <property type="entry name" value="TRANSCRIPTIONAL ACTIVATOR PROTEIN LYSR"/>
    <property type="match status" value="1"/>
</dbReference>
<dbReference type="Proteomes" id="UP000577362">
    <property type="component" value="Unassembled WGS sequence"/>
</dbReference>
<dbReference type="EMBL" id="JACIEN010000004">
    <property type="protein sequence ID" value="MBB4018470.1"/>
    <property type="molecule type" value="Genomic_DNA"/>
</dbReference>
<evidence type="ECO:0000256" key="2">
    <source>
        <dbReference type="ARBA" id="ARBA00023015"/>
    </source>
</evidence>
<dbReference type="CDD" id="cd08415">
    <property type="entry name" value="PBP2_LysR_opines_like"/>
    <property type="match status" value="1"/>
</dbReference>
<dbReference type="InterPro" id="IPR005119">
    <property type="entry name" value="LysR_subst-bd"/>
</dbReference>
<dbReference type="Gene3D" id="1.10.10.10">
    <property type="entry name" value="Winged helix-like DNA-binding domain superfamily/Winged helix DNA-binding domain"/>
    <property type="match status" value="1"/>
</dbReference>
<name>A0A840BZU4_9HYPH</name>
<protein>
    <submittedName>
        <fullName evidence="7">DNA-binding transcriptional LysR family regulator</fullName>
    </submittedName>
</protein>
<accession>A0A840BZU4</accession>
<keyword evidence="4" id="KW-0804">Transcription</keyword>
<dbReference type="SUPFAM" id="SSF46785">
    <property type="entry name" value="Winged helix' DNA-binding domain"/>
    <property type="match status" value="1"/>
</dbReference>
<proteinExistence type="inferred from homology"/>
<dbReference type="GO" id="GO:0010628">
    <property type="term" value="P:positive regulation of gene expression"/>
    <property type="evidence" value="ECO:0007669"/>
    <property type="project" value="TreeGrafter"/>
</dbReference>
<comment type="similarity">
    <text evidence="1">Belongs to the LysR transcriptional regulatory family.</text>
</comment>
<dbReference type="PRINTS" id="PR00039">
    <property type="entry name" value="HTHLYSR"/>
</dbReference>
<evidence type="ECO:0000313" key="8">
    <source>
        <dbReference type="Proteomes" id="UP000577362"/>
    </source>
</evidence>
<evidence type="ECO:0000313" key="7">
    <source>
        <dbReference type="EMBL" id="MBB4018470.1"/>
    </source>
</evidence>
<evidence type="ECO:0000256" key="4">
    <source>
        <dbReference type="ARBA" id="ARBA00023163"/>
    </source>
</evidence>
<keyword evidence="2" id="KW-0805">Transcription regulation</keyword>
<sequence length="318" mass="34043">MNQRQVEVFHAVMTNGTTSRAAEVLRISQPAVSKAVQELERSVGFQLFDRASGRMVPTAEAQLLHREVEASFISMQNLRSAAARIRDFGSGKIRIASLSALSTNIVPRALFAFQQKHPNVAITFQARMSSIVKDLVASGQFDVGLAADEIDVTGVVATPFATHRAAIAVAAGHPLAELPVVRPADLDGLPFIALAPEDTTRREADIIFAREGVKPRTVIETPYSTTVCAMVEAGLGCGLVNPLTAAPYLGSRLILKPFEPAIHFRTLLLLPPGRPPSRIVDDFIAALRTVIAAREDSPPDAGGRGGRSGVSPARHHRA</sequence>
<dbReference type="SUPFAM" id="SSF53850">
    <property type="entry name" value="Periplasmic binding protein-like II"/>
    <property type="match status" value="1"/>
</dbReference>
<feature type="domain" description="HTH lysR-type" evidence="6">
    <location>
        <begin position="1"/>
        <end position="58"/>
    </location>
</feature>
<feature type="region of interest" description="Disordered" evidence="5">
    <location>
        <begin position="295"/>
        <end position="318"/>
    </location>
</feature>
<dbReference type="InterPro" id="IPR036388">
    <property type="entry name" value="WH-like_DNA-bd_sf"/>
</dbReference>
<dbReference type="AlphaFoldDB" id="A0A840BZU4"/>
<comment type="caution">
    <text evidence="7">The sequence shown here is derived from an EMBL/GenBank/DDBJ whole genome shotgun (WGS) entry which is preliminary data.</text>
</comment>
<dbReference type="Pfam" id="PF03466">
    <property type="entry name" value="LysR_substrate"/>
    <property type="match status" value="1"/>
</dbReference>
<organism evidence="7 8">
    <name type="scientific">Chelatococcus caeni</name>
    <dbReference type="NCBI Taxonomy" id="1348468"/>
    <lineage>
        <taxon>Bacteria</taxon>
        <taxon>Pseudomonadati</taxon>
        <taxon>Pseudomonadota</taxon>
        <taxon>Alphaproteobacteria</taxon>
        <taxon>Hyphomicrobiales</taxon>
        <taxon>Chelatococcaceae</taxon>
        <taxon>Chelatococcus</taxon>
    </lineage>
</organism>
<dbReference type="InterPro" id="IPR036390">
    <property type="entry name" value="WH_DNA-bd_sf"/>
</dbReference>
<dbReference type="Pfam" id="PF00126">
    <property type="entry name" value="HTH_1"/>
    <property type="match status" value="1"/>
</dbReference>
<evidence type="ECO:0000259" key="6">
    <source>
        <dbReference type="PROSITE" id="PS50931"/>
    </source>
</evidence>
<keyword evidence="8" id="KW-1185">Reference proteome</keyword>
<dbReference type="PROSITE" id="PS50931">
    <property type="entry name" value="HTH_LYSR"/>
    <property type="match status" value="1"/>
</dbReference>
<evidence type="ECO:0000256" key="5">
    <source>
        <dbReference type="SAM" id="MobiDB-lite"/>
    </source>
</evidence>
<dbReference type="GO" id="GO:0003700">
    <property type="term" value="F:DNA-binding transcription factor activity"/>
    <property type="evidence" value="ECO:0007669"/>
    <property type="project" value="InterPro"/>
</dbReference>
<dbReference type="GO" id="GO:0043565">
    <property type="term" value="F:sequence-specific DNA binding"/>
    <property type="evidence" value="ECO:0007669"/>
    <property type="project" value="TreeGrafter"/>
</dbReference>
<gene>
    <name evidence="7" type="ORF">GGR16_003517</name>
</gene>
<keyword evidence="3 7" id="KW-0238">DNA-binding</keyword>
<dbReference type="InterPro" id="IPR037424">
    <property type="entry name" value="NocR_PBP2"/>
</dbReference>
<dbReference type="Gene3D" id="3.40.190.290">
    <property type="match status" value="1"/>
</dbReference>
<evidence type="ECO:0000256" key="3">
    <source>
        <dbReference type="ARBA" id="ARBA00023125"/>
    </source>
</evidence>
<reference evidence="7 8" key="1">
    <citation type="submission" date="2020-08" db="EMBL/GenBank/DDBJ databases">
        <title>Genomic Encyclopedia of Type Strains, Phase IV (KMG-IV): sequencing the most valuable type-strain genomes for metagenomic binning, comparative biology and taxonomic classification.</title>
        <authorList>
            <person name="Goeker M."/>
        </authorList>
    </citation>
    <scope>NUCLEOTIDE SEQUENCE [LARGE SCALE GENOMIC DNA]</scope>
    <source>
        <strain evidence="7 8">DSM 103737</strain>
    </source>
</reference>
<evidence type="ECO:0000256" key="1">
    <source>
        <dbReference type="ARBA" id="ARBA00009437"/>
    </source>
</evidence>